<dbReference type="PANTHER" id="PTHR34543">
    <property type="entry name" value="PROTEIN ABA DEFICIENT 4, CHLOROPLASTIC"/>
    <property type="match status" value="1"/>
</dbReference>
<feature type="transmembrane region" description="Helical" evidence="1">
    <location>
        <begin position="93"/>
        <end position="112"/>
    </location>
</feature>
<reference evidence="2" key="1">
    <citation type="journal article" date="2023" name="bioRxiv">
        <title>Improved chromosome-level genome assembly for marigold (Tagetes erecta).</title>
        <authorList>
            <person name="Jiang F."/>
            <person name="Yuan L."/>
            <person name="Wang S."/>
            <person name="Wang H."/>
            <person name="Xu D."/>
            <person name="Wang A."/>
            <person name="Fan W."/>
        </authorList>
    </citation>
    <scope>NUCLEOTIDE SEQUENCE</scope>
    <source>
        <strain evidence="2">WSJ</strain>
        <tissue evidence="2">Leaf</tissue>
    </source>
</reference>
<comment type="caution">
    <text evidence="2">The sequence shown here is derived from an EMBL/GenBank/DDBJ whole genome shotgun (WGS) entry which is preliminary data.</text>
</comment>
<accession>A0AAD8KIC5</accession>
<dbReference type="AlphaFoldDB" id="A0AAD8KIC5"/>
<dbReference type="Pfam" id="PF14108">
    <property type="entry name" value="ABA4-like"/>
    <property type="match status" value="1"/>
</dbReference>
<evidence type="ECO:0000256" key="1">
    <source>
        <dbReference type="SAM" id="Phobius"/>
    </source>
</evidence>
<feature type="transmembrane region" description="Helical" evidence="1">
    <location>
        <begin position="124"/>
        <end position="142"/>
    </location>
</feature>
<evidence type="ECO:0000313" key="2">
    <source>
        <dbReference type="EMBL" id="KAK1423485.1"/>
    </source>
</evidence>
<evidence type="ECO:0000313" key="3">
    <source>
        <dbReference type="Proteomes" id="UP001229421"/>
    </source>
</evidence>
<protein>
    <recommendedName>
        <fullName evidence="4">Neoxanthin synthase</fullName>
    </recommendedName>
</protein>
<dbReference type="InterPro" id="IPR025461">
    <property type="entry name" value="ABA4-like"/>
</dbReference>
<dbReference type="PANTHER" id="PTHR34543:SF1">
    <property type="entry name" value="PROTEIN ABA DEFICIENT 4, CHLOROPLASTIC"/>
    <property type="match status" value="1"/>
</dbReference>
<dbReference type="EMBL" id="JAUHHV010000005">
    <property type="protein sequence ID" value="KAK1423485.1"/>
    <property type="molecule type" value="Genomic_DNA"/>
</dbReference>
<sequence>MAISSCIYHHYLPVKINFVTSGRKHPKSSSPLNDVKTEIDGLHYGSKLASKWSFARGSHTIIIPNSRSFNRYRRRSLRIHASWFTSARLAGDAFTLATAAVLPFYILMVAAPKAELTKKCMRSCIPYVVLGVLYSYLLYLSWTPDTIRLVFSSKYWLPE</sequence>
<keyword evidence="3" id="KW-1185">Reference proteome</keyword>
<proteinExistence type="predicted"/>
<keyword evidence="1" id="KW-0472">Membrane</keyword>
<organism evidence="2 3">
    <name type="scientific">Tagetes erecta</name>
    <name type="common">African marigold</name>
    <dbReference type="NCBI Taxonomy" id="13708"/>
    <lineage>
        <taxon>Eukaryota</taxon>
        <taxon>Viridiplantae</taxon>
        <taxon>Streptophyta</taxon>
        <taxon>Embryophyta</taxon>
        <taxon>Tracheophyta</taxon>
        <taxon>Spermatophyta</taxon>
        <taxon>Magnoliopsida</taxon>
        <taxon>eudicotyledons</taxon>
        <taxon>Gunneridae</taxon>
        <taxon>Pentapetalae</taxon>
        <taxon>asterids</taxon>
        <taxon>campanulids</taxon>
        <taxon>Asterales</taxon>
        <taxon>Asteraceae</taxon>
        <taxon>Asteroideae</taxon>
        <taxon>Heliantheae alliance</taxon>
        <taxon>Tageteae</taxon>
        <taxon>Tagetes</taxon>
    </lineage>
</organism>
<keyword evidence="1" id="KW-0812">Transmembrane</keyword>
<name>A0AAD8KIC5_TARER</name>
<dbReference type="Proteomes" id="UP001229421">
    <property type="component" value="Unassembled WGS sequence"/>
</dbReference>
<gene>
    <name evidence="2" type="ORF">QVD17_18788</name>
</gene>
<keyword evidence="1" id="KW-1133">Transmembrane helix</keyword>
<evidence type="ECO:0008006" key="4">
    <source>
        <dbReference type="Google" id="ProtNLM"/>
    </source>
</evidence>